<reference evidence="2" key="1">
    <citation type="submission" date="2019-02" db="EMBL/GenBank/DDBJ databases">
        <authorList>
            <person name="Pothier F.J."/>
        </authorList>
    </citation>
    <scope>NUCLEOTIDE SEQUENCE</scope>
    <source>
        <strain evidence="2">CI-1B</strain>
    </source>
</reference>
<dbReference type="Gene3D" id="2.60.120.10">
    <property type="entry name" value="Jelly Rolls"/>
    <property type="match status" value="1"/>
</dbReference>
<dbReference type="GO" id="GO:0008127">
    <property type="term" value="F:quercetin 2,3-dioxygenase activity"/>
    <property type="evidence" value="ECO:0007669"/>
    <property type="project" value="UniProtKB-EC"/>
</dbReference>
<evidence type="ECO:0000313" key="3">
    <source>
        <dbReference type="Proteomes" id="UP000328092"/>
    </source>
</evidence>
<accession>A0A508TX65</accession>
<dbReference type="InterPro" id="IPR052535">
    <property type="entry name" value="Bacilysin_H2HPP_isomerase"/>
</dbReference>
<dbReference type="RefSeq" id="WP_139864034.1">
    <property type="nucleotide sequence ID" value="NZ_CAADFC020000031.1"/>
</dbReference>
<keyword evidence="2" id="KW-0560">Oxidoreductase</keyword>
<dbReference type="InterPro" id="IPR011051">
    <property type="entry name" value="RmlC_Cupin_sf"/>
</dbReference>
<dbReference type="EMBL" id="CAADFC020000031">
    <property type="protein sequence ID" value="VIO78802.1"/>
    <property type="molecule type" value="Genomic_DNA"/>
</dbReference>
<dbReference type="SUPFAM" id="SSF51182">
    <property type="entry name" value="RmlC-like cupins"/>
    <property type="match status" value="1"/>
</dbReference>
<name>A0A508TX65_9BRAD</name>
<dbReference type="InterPro" id="IPR014710">
    <property type="entry name" value="RmlC-like_jellyroll"/>
</dbReference>
<protein>
    <submittedName>
        <fullName evidence="2">Quercetin 2,3-dioxygenase</fullName>
        <ecNumber evidence="2">1.13.11.24</ecNumber>
    </submittedName>
</protein>
<evidence type="ECO:0000313" key="2">
    <source>
        <dbReference type="EMBL" id="VIO78802.1"/>
    </source>
</evidence>
<dbReference type="EC" id="1.13.11.24" evidence="2"/>
<sequence>MTVLETTQSNSSAIAALHKASVVKSGGGYRAEQGSDYEPGVNAETVGSKSLWLGMITLPAGKRTRAHVHEHHETALYMLSGDELELWTGDELQYRDIVRPGDYIFIPANMLHVAVNRGAQPAVFIGSRNEATAQESVVLRPEMDRKVP</sequence>
<dbReference type="PANTHER" id="PTHR40112">
    <property type="entry name" value="H2HPP ISOMERASE"/>
    <property type="match status" value="1"/>
</dbReference>
<evidence type="ECO:0000259" key="1">
    <source>
        <dbReference type="Pfam" id="PF07883"/>
    </source>
</evidence>
<comment type="caution">
    <text evidence="2">The sequence shown here is derived from an EMBL/GenBank/DDBJ whole genome shotgun (WGS) entry which is preliminary data.</text>
</comment>
<dbReference type="AlphaFoldDB" id="A0A508TX65"/>
<dbReference type="OrthoDB" id="9798709at2"/>
<gene>
    <name evidence="2" type="primary">qdoI</name>
    <name evidence="2" type="ORF">CI1B_74760</name>
</gene>
<organism evidence="2 3">
    <name type="scientific">Bradyrhizobium ivorense</name>
    <dbReference type="NCBI Taxonomy" id="2511166"/>
    <lineage>
        <taxon>Bacteria</taxon>
        <taxon>Pseudomonadati</taxon>
        <taxon>Pseudomonadota</taxon>
        <taxon>Alphaproteobacteria</taxon>
        <taxon>Hyphomicrobiales</taxon>
        <taxon>Nitrobacteraceae</taxon>
        <taxon>Bradyrhizobium</taxon>
    </lineage>
</organism>
<dbReference type="Pfam" id="PF07883">
    <property type="entry name" value="Cupin_2"/>
    <property type="match status" value="1"/>
</dbReference>
<dbReference type="CDD" id="cd02210">
    <property type="entry name" value="cupin_BLR2406-like"/>
    <property type="match status" value="1"/>
</dbReference>
<dbReference type="InterPro" id="IPR013096">
    <property type="entry name" value="Cupin_2"/>
</dbReference>
<proteinExistence type="predicted"/>
<dbReference type="Proteomes" id="UP000328092">
    <property type="component" value="Unassembled WGS sequence"/>
</dbReference>
<keyword evidence="3" id="KW-1185">Reference proteome</keyword>
<dbReference type="PANTHER" id="PTHR40112:SF1">
    <property type="entry name" value="H2HPP ISOMERASE"/>
    <property type="match status" value="1"/>
</dbReference>
<feature type="domain" description="Cupin type-2" evidence="1">
    <location>
        <begin position="55"/>
        <end position="125"/>
    </location>
</feature>